<evidence type="ECO:0000256" key="2">
    <source>
        <dbReference type="ARBA" id="ARBA00023239"/>
    </source>
</evidence>
<dbReference type="EMBL" id="BFEA01000116">
    <property type="protein sequence ID" value="GBG69522.1"/>
    <property type="molecule type" value="Genomic_DNA"/>
</dbReference>
<dbReference type="GO" id="GO:0008654">
    <property type="term" value="P:phospholipid biosynthetic process"/>
    <property type="evidence" value="ECO:0007669"/>
    <property type="project" value="InterPro"/>
</dbReference>
<organism evidence="4 5">
    <name type="scientific">Chara braunii</name>
    <name type="common">Braun's stonewort</name>
    <dbReference type="NCBI Taxonomy" id="69332"/>
    <lineage>
        <taxon>Eukaryota</taxon>
        <taxon>Viridiplantae</taxon>
        <taxon>Streptophyta</taxon>
        <taxon>Charophyceae</taxon>
        <taxon>Charales</taxon>
        <taxon>Characeae</taxon>
        <taxon>Chara</taxon>
    </lineage>
</organism>
<sequence>MSEKQGRLMDQPESAGKIPGFVEFFKDNINIDEMKLPLEEYKTFNEFFTRELKAGARPIYLPDEDKIAVCGADARLMAFDNVNDAKRFWIKGRKFSLKGLLGSKGLGEEFSGGSLVIFRLAPQDYHRFHFPVSGQISSITDIPGHLYTVNPIAVNSRYCNVFTQNKRAVALIETAQFGKKTIAFDGDLLDNSRESLETLVCMGQSLGCTPSFLAQRQLSRRMSIVSVEDGSKEKCKESVNLVMTHRFAERDGPAEDGQQDNDSASSTSESEEDPYQEGASNKTIAFDGDLLDNSRESLETLVCMGQSLGCTPSFLAQRQLSRRMSIVSVEDGSKEKCKESVNLVMTHRFAERDGPAEDGQQDNDSASSTSESEEDPYQEGASNVDNNQ</sequence>
<evidence type="ECO:0000256" key="3">
    <source>
        <dbReference type="SAM" id="MobiDB-lite"/>
    </source>
</evidence>
<keyword evidence="2" id="KW-0456">Lyase</keyword>
<accession>A0A388KHJ7</accession>
<feature type="region of interest" description="Disordered" evidence="3">
    <location>
        <begin position="249"/>
        <end position="284"/>
    </location>
</feature>
<dbReference type="Pfam" id="PF02666">
    <property type="entry name" value="PS_Dcarbxylase"/>
    <property type="match status" value="1"/>
</dbReference>
<keyword evidence="5" id="KW-1185">Reference proteome</keyword>
<evidence type="ECO:0008006" key="6">
    <source>
        <dbReference type="Google" id="ProtNLM"/>
    </source>
</evidence>
<keyword evidence="1" id="KW-0210">Decarboxylase</keyword>
<proteinExistence type="predicted"/>
<dbReference type="PANTHER" id="PTHR10067">
    <property type="entry name" value="PHOSPHATIDYLSERINE DECARBOXYLASE"/>
    <property type="match status" value="1"/>
</dbReference>
<reference evidence="4 5" key="1">
    <citation type="journal article" date="2018" name="Cell">
        <title>The Chara Genome: Secondary Complexity and Implications for Plant Terrestrialization.</title>
        <authorList>
            <person name="Nishiyama T."/>
            <person name="Sakayama H."/>
            <person name="Vries J.D."/>
            <person name="Buschmann H."/>
            <person name="Saint-Marcoux D."/>
            <person name="Ullrich K.K."/>
            <person name="Haas F.B."/>
            <person name="Vanderstraeten L."/>
            <person name="Becker D."/>
            <person name="Lang D."/>
            <person name="Vosolsobe S."/>
            <person name="Rombauts S."/>
            <person name="Wilhelmsson P.K.I."/>
            <person name="Janitza P."/>
            <person name="Kern R."/>
            <person name="Heyl A."/>
            <person name="Rumpler F."/>
            <person name="Villalobos L.I.A.C."/>
            <person name="Clay J.M."/>
            <person name="Skokan R."/>
            <person name="Toyoda A."/>
            <person name="Suzuki Y."/>
            <person name="Kagoshima H."/>
            <person name="Schijlen E."/>
            <person name="Tajeshwar N."/>
            <person name="Catarino B."/>
            <person name="Hetherington A.J."/>
            <person name="Saltykova A."/>
            <person name="Bonnot C."/>
            <person name="Breuninger H."/>
            <person name="Symeonidi A."/>
            <person name="Radhakrishnan G.V."/>
            <person name="Van Nieuwerburgh F."/>
            <person name="Deforce D."/>
            <person name="Chang C."/>
            <person name="Karol K.G."/>
            <person name="Hedrich R."/>
            <person name="Ulvskov P."/>
            <person name="Glockner G."/>
            <person name="Delwiche C.F."/>
            <person name="Petrasek J."/>
            <person name="Van de Peer Y."/>
            <person name="Friml J."/>
            <person name="Beilby M."/>
            <person name="Dolan L."/>
            <person name="Kohara Y."/>
            <person name="Sugano S."/>
            <person name="Fujiyama A."/>
            <person name="Delaux P.-M."/>
            <person name="Quint M."/>
            <person name="TheiBen G."/>
            <person name="Hagemann M."/>
            <person name="Harholt J."/>
            <person name="Dunand C."/>
            <person name="Zachgo S."/>
            <person name="Langdale J."/>
            <person name="Maumus F."/>
            <person name="Straeten D.V.D."/>
            <person name="Gould S.B."/>
            <person name="Rensing S.A."/>
        </authorList>
    </citation>
    <scope>NUCLEOTIDE SEQUENCE [LARGE SCALE GENOMIC DNA]</scope>
    <source>
        <strain evidence="4 5">S276</strain>
    </source>
</reference>
<dbReference type="STRING" id="69332.A0A388KHJ7"/>
<protein>
    <recommendedName>
        <fullName evidence="6">Phosphatidylserine decarboxylase</fullName>
    </recommendedName>
</protein>
<dbReference type="PANTHER" id="PTHR10067:SF17">
    <property type="entry name" value="PHOSPHATIDYLSERINE DECARBOXYLASE PROENZYME 2"/>
    <property type="match status" value="1"/>
</dbReference>
<dbReference type="Gramene" id="GBG69522">
    <property type="protein sequence ID" value="GBG69522"/>
    <property type="gene ID" value="CBR_g4358"/>
</dbReference>
<dbReference type="AlphaFoldDB" id="A0A388KHJ7"/>
<gene>
    <name evidence="4" type="ORF">CBR_g4358</name>
</gene>
<evidence type="ECO:0000256" key="1">
    <source>
        <dbReference type="ARBA" id="ARBA00022793"/>
    </source>
</evidence>
<evidence type="ECO:0000313" key="5">
    <source>
        <dbReference type="Proteomes" id="UP000265515"/>
    </source>
</evidence>
<name>A0A388KHJ7_CHABU</name>
<comment type="caution">
    <text evidence="4">The sequence shown here is derived from an EMBL/GenBank/DDBJ whole genome shotgun (WGS) entry which is preliminary data.</text>
</comment>
<dbReference type="OrthoDB" id="5973539at2759"/>
<feature type="region of interest" description="Disordered" evidence="3">
    <location>
        <begin position="346"/>
        <end position="388"/>
    </location>
</feature>
<dbReference type="Proteomes" id="UP000265515">
    <property type="component" value="Unassembled WGS sequence"/>
</dbReference>
<dbReference type="GO" id="GO:0004609">
    <property type="term" value="F:phosphatidylserine decarboxylase activity"/>
    <property type="evidence" value="ECO:0007669"/>
    <property type="project" value="InterPro"/>
</dbReference>
<dbReference type="InterPro" id="IPR003817">
    <property type="entry name" value="PS_Dcarbxylase"/>
</dbReference>
<evidence type="ECO:0000313" key="4">
    <source>
        <dbReference type="EMBL" id="GBG69522.1"/>
    </source>
</evidence>